<dbReference type="InterPro" id="IPR039708">
    <property type="entry name" value="MT1774/Rv1733c-like"/>
</dbReference>
<dbReference type="EMBL" id="VAWE01000001">
    <property type="protein sequence ID" value="TLQ47349.1"/>
    <property type="molecule type" value="Genomic_DNA"/>
</dbReference>
<feature type="transmembrane region" description="Helical" evidence="2">
    <location>
        <begin position="21"/>
        <end position="45"/>
    </location>
</feature>
<dbReference type="AlphaFoldDB" id="A0A5R9EEZ8"/>
<keyword evidence="4" id="KW-1185">Reference proteome</keyword>
<comment type="caution">
    <text evidence="3">The sequence shown here is derived from an EMBL/GenBank/DDBJ whole genome shotgun (WGS) entry which is preliminary data.</text>
</comment>
<proteinExistence type="predicted"/>
<keyword evidence="2" id="KW-1133">Transmembrane helix</keyword>
<gene>
    <name evidence="3" type="ORF">FEF34_34280</name>
</gene>
<dbReference type="Proteomes" id="UP000305921">
    <property type="component" value="Unassembled WGS sequence"/>
</dbReference>
<dbReference type="RefSeq" id="WP_138056633.1">
    <property type="nucleotide sequence ID" value="NZ_VAWE01000001.1"/>
</dbReference>
<dbReference type="OrthoDB" id="4325432at2"/>
<sequence>MRAVSGLWRWRHNPLRRTTDLVEAWVACAAALLLVLAVPAAGWGLGGLADEAMQESVRAQSAERRPAIARVLHAPPSPGRTAADPDSAVDQRIRRPVVAEWTAPDGTRRSGRVTTAVPTAGPGDTFPIWTDRRGAPVARPMDPDTARAHSVLAGTGAAAAAAGLVEAVRRLVVRGLVQRRYEALDREWAKAGPDWGRTGADS</sequence>
<name>A0A5R9EEZ8_9ACTN</name>
<feature type="region of interest" description="Disordered" evidence="1">
    <location>
        <begin position="105"/>
        <end position="126"/>
    </location>
</feature>
<accession>A0A5R9EEZ8</accession>
<reference evidence="3 4" key="1">
    <citation type="submission" date="2019-05" db="EMBL/GenBank/DDBJ databases">
        <title>Streptomyces marianii sp. nov., a novel marine actinomycete from southern coast of India.</title>
        <authorList>
            <person name="Iniyan A.M."/>
            <person name="Wink J."/>
            <person name="Ramprasad E."/>
            <person name="Ramana C.V."/>
            <person name="Bunk B."/>
            <person name="Sproer C."/>
            <person name="Joseph F.-J.R.S."/>
            <person name="Vincent S.G.P."/>
        </authorList>
    </citation>
    <scope>NUCLEOTIDE SEQUENCE [LARGE SCALE GENOMIC DNA]</scope>
    <source>
        <strain evidence="3 4">ICN19</strain>
    </source>
</reference>
<protein>
    <submittedName>
        <fullName evidence="3">Uncharacterized protein</fullName>
    </submittedName>
</protein>
<evidence type="ECO:0000256" key="2">
    <source>
        <dbReference type="SAM" id="Phobius"/>
    </source>
</evidence>
<evidence type="ECO:0000313" key="3">
    <source>
        <dbReference type="EMBL" id="TLQ47349.1"/>
    </source>
</evidence>
<evidence type="ECO:0000256" key="1">
    <source>
        <dbReference type="SAM" id="MobiDB-lite"/>
    </source>
</evidence>
<evidence type="ECO:0000313" key="4">
    <source>
        <dbReference type="Proteomes" id="UP000305921"/>
    </source>
</evidence>
<dbReference type="PANTHER" id="PTHR42305">
    <property type="entry name" value="MEMBRANE PROTEIN RV1733C-RELATED"/>
    <property type="match status" value="1"/>
</dbReference>
<keyword evidence="2" id="KW-0472">Membrane</keyword>
<keyword evidence="2" id="KW-0812">Transmembrane</keyword>
<organism evidence="3 4">
    <name type="scientific">Streptomyces marianii</name>
    <dbReference type="NCBI Taxonomy" id="1817406"/>
    <lineage>
        <taxon>Bacteria</taxon>
        <taxon>Bacillati</taxon>
        <taxon>Actinomycetota</taxon>
        <taxon>Actinomycetes</taxon>
        <taxon>Kitasatosporales</taxon>
        <taxon>Streptomycetaceae</taxon>
        <taxon>Streptomyces</taxon>
    </lineage>
</organism>
<dbReference type="PANTHER" id="PTHR42305:SF1">
    <property type="entry name" value="MEMBRANE PROTEIN RV1733C-RELATED"/>
    <property type="match status" value="1"/>
</dbReference>
<feature type="region of interest" description="Disordered" evidence="1">
    <location>
        <begin position="70"/>
        <end position="89"/>
    </location>
</feature>